<name>A0A9Q1LKP2_9SOLA</name>
<organism evidence="2 3">
    <name type="scientific">Anisodus acutangulus</name>
    <dbReference type="NCBI Taxonomy" id="402998"/>
    <lineage>
        <taxon>Eukaryota</taxon>
        <taxon>Viridiplantae</taxon>
        <taxon>Streptophyta</taxon>
        <taxon>Embryophyta</taxon>
        <taxon>Tracheophyta</taxon>
        <taxon>Spermatophyta</taxon>
        <taxon>Magnoliopsida</taxon>
        <taxon>eudicotyledons</taxon>
        <taxon>Gunneridae</taxon>
        <taxon>Pentapetalae</taxon>
        <taxon>asterids</taxon>
        <taxon>lamiids</taxon>
        <taxon>Solanales</taxon>
        <taxon>Solanaceae</taxon>
        <taxon>Solanoideae</taxon>
        <taxon>Hyoscyameae</taxon>
        <taxon>Anisodus</taxon>
    </lineage>
</organism>
<dbReference type="AlphaFoldDB" id="A0A9Q1LKP2"/>
<dbReference type="EMBL" id="JAJAGQ010000017">
    <property type="protein sequence ID" value="KAJ8538140.1"/>
    <property type="molecule type" value="Genomic_DNA"/>
</dbReference>
<gene>
    <name evidence="2" type="ORF">K7X08_014680</name>
</gene>
<sequence>MRHCCCFCCAIIVDHLSLHFYCKVLSQHEKQYSDREEGLEVKTSLVDEEMSGDVPEESSEDGQEGAEDILTIKEGCSGDGLWI</sequence>
<comment type="caution">
    <text evidence="2">The sequence shown here is derived from an EMBL/GenBank/DDBJ whole genome shotgun (WGS) entry which is preliminary data.</text>
</comment>
<evidence type="ECO:0000313" key="2">
    <source>
        <dbReference type="EMBL" id="KAJ8538140.1"/>
    </source>
</evidence>
<feature type="region of interest" description="Disordered" evidence="1">
    <location>
        <begin position="43"/>
        <end position="66"/>
    </location>
</feature>
<protein>
    <submittedName>
        <fullName evidence="2">Uncharacterized protein</fullName>
    </submittedName>
</protein>
<evidence type="ECO:0000313" key="3">
    <source>
        <dbReference type="Proteomes" id="UP001152561"/>
    </source>
</evidence>
<dbReference type="Proteomes" id="UP001152561">
    <property type="component" value="Unassembled WGS sequence"/>
</dbReference>
<proteinExistence type="predicted"/>
<feature type="compositionally biased region" description="Acidic residues" evidence="1">
    <location>
        <begin position="46"/>
        <end position="66"/>
    </location>
</feature>
<keyword evidence="3" id="KW-1185">Reference proteome</keyword>
<reference evidence="3" key="1">
    <citation type="journal article" date="2023" name="Proc. Natl. Acad. Sci. U.S.A.">
        <title>Genomic and structural basis for evolution of tropane alkaloid biosynthesis.</title>
        <authorList>
            <person name="Wanga Y.-J."/>
            <person name="Taina T."/>
            <person name="Yua J.-Y."/>
            <person name="Lia J."/>
            <person name="Xua B."/>
            <person name="Chenc J."/>
            <person name="D'Auriad J.C."/>
            <person name="Huanga J.-P."/>
            <person name="Huanga S.-X."/>
        </authorList>
    </citation>
    <scope>NUCLEOTIDE SEQUENCE [LARGE SCALE GENOMIC DNA]</scope>
    <source>
        <strain evidence="3">cv. KIB-2019</strain>
    </source>
</reference>
<accession>A0A9Q1LKP2</accession>
<evidence type="ECO:0000256" key="1">
    <source>
        <dbReference type="SAM" id="MobiDB-lite"/>
    </source>
</evidence>